<evidence type="ECO:0000256" key="4">
    <source>
        <dbReference type="ARBA" id="ARBA00023136"/>
    </source>
</evidence>
<proteinExistence type="predicted"/>
<evidence type="ECO:0000313" key="7">
    <source>
        <dbReference type="EMBL" id="VAW95819.1"/>
    </source>
</evidence>
<name>A0A3B1AC23_9ZZZZ</name>
<feature type="domain" description="ABC transmembrane type-2" evidence="6">
    <location>
        <begin position="122"/>
        <end position="348"/>
    </location>
</feature>
<evidence type="ECO:0000256" key="5">
    <source>
        <dbReference type="SAM" id="Phobius"/>
    </source>
</evidence>
<feature type="transmembrane region" description="Helical" evidence="5">
    <location>
        <begin position="327"/>
        <end position="347"/>
    </location>
</feature>
<dbReference type="InterPro" id="IPR052902">
    <property type="entry name" value="ABC-2_transporter"/>
</dbReference>
<feature type="transmembrane region" description="Helical" evidence="5">
    <location>
        <begin position="21"/>
        <end position="42"/>
    </location>
</feature>
<comment type="subcellular location">
    <subcellularLocation>
        <location evidence="1">Membrane</location>
        <topology evidence="1">Multi-pass membrane protein</topology>
    </subcellularLocation>
</comment>
<dbReference type="PANTHER" id="PTHR43027:SF2">
    <property type="entry name" value="TRANSPORT PERMEASE PROTEIN"/>
    <property type="match status" value="1"/>
</dbReference>
<evidence type="ECO:0000256" key="3">
    <source>
        <dbReference type="ARBA" id="ARBA00022989"/>
    </source>
</evidence>
<dbReference type="InterPro" id="IPR000412">
    <property type="entry name" value="ABC_2_transport"/>
</dbReference>
<dbReference type="InterPro" id="IPR013525">
    <property type="entry name" value="ABC2_TM"/>
</dbReference>
<feature type="transmembrane region" description="Helical" evidence="5">
    <location>
        <begin position="156"/>
        <end position="179"/>
    </location>
</feature>
<organism evidence="7">
    <name type="scientific">hydrothermal vent metagenome</name>
    <dbReference type="NCBI Taxonomy" id="652676"/>
    <lineage>
        <taxon>unclassified sequences</taxon>
        <taxon>metagenomes</taxon>
        <taxon>ecological metagenomes</taxon>
    </lineage>
</organism>
<keyword evidence="3 5" id="KW-1133">Transmembrane helix</keyword>
<feature type="transmembrane region" description="Helical" evidence="5">
    <location>
        <begin position="200"/>
        <end position="223"/>
    </location>
</feature>
<evidence type="ECO:0000259" key="6">
    <source>
        <dbReference type="PROSITE" id="PS51012"/>
    </source>
</evidence>
<protein>
    <recommendedName>
        <fullName evidence="6">ABC transmembrane type-2 domain-containing protein</fullName>
    </recommendedName>
</protein>
<dbReference type="PROSITE" id="PS51012">
    <property type="entry name" value="ABC_TM2"/>
    <property type="match status" value="1"/>
</dbReference>
<dbReference type="AlphaFoldDB" id="A0A3B1AC23"/>
<dbReference type="Pfam" id="PF12698">
    <property type="entry name" value="ABC2_membrane_3"/>
    <property type="match status" value="1"/>
</dbReference>
<dbReference type="EMBL" id="UOFU01000082">
    <property type="protein sequence ID" value="VAW95819.1"/>
    <property type="molecule type" value="Genomic_DNA"/>
</dbReference>
<dbReference type="InterPro" id="IPR047817">
    <property type="entry name" value="ABC2_TM_bact-type"/>
</dbReference>
<accession>A0A3B1AC23</accession>
<feature type="transmembrane region" description="Helical" evidence="5">
    <location>
        <begin position="265"/>
        <end position="287"/>
    </location>
</feature>
<dbReference type="PANTHER" id="PTHR43027">
    <property type="entry name" value="DOXORUBICIN RESISTANCE ABC TRANSPORTER PERMEASE PROTEIN DRRC-RELATED"/>
    <property type="match status" value="1"/>
</dbReference>
<keyword evidence="2 5" id="KW-0812">Transmembrane</keyword>
<evidence type="ECO:0000256" key="1">
    <source>
        <dbReference type="ARBA" id="ARBA00004141"/>
    </source>
</evidence>
<reference evidence="7" key="1">
    <citation type="submission" date="2018-06" db="EMBL/GenBank/DDBJ databases">
        <authorList>
            <person name="Zhirakovskaya E."/>
        </authorList>
    </citation>
    <scope>NUCLEOTIDE SEQUENCE</scope>
</reference>
<dbReference type="GO" id="GO:0043190">
    <property type="term" value="C:ATP-binding cassette (ABC) transporter complex"/>
    <property type="evidence" value="ECO:0007669"/>
    <property type="project" value="InterPro"/>
</dbReference>
<keyword evidence="4 5" id="KW-0472">Membrane</keyword>
<gene>
    <name evidence="7" type="ORF">MNBD_GAMMA20-2210</name>
</gene>
<sequence>MSWRRFLAVLKARNREFIRDRAALGWNIIFPIFIVAGFAFAFSGKPMDLYKVGVYAADPEQKLTEVEKTQAFFRTDYIRFIPVSELAPALTKVERHQLDMLFDLDQHYYWINRDSPKGYMLERILHGADTPADTANNTGDFQRQTVSGREIRYVDWLIPGVLAMNMMFSALFGVGYVIVRYRKSGVLKRLQATPVTAFEFLTAQVVSRLWLILAITSGVYAGANLFIDFSMFGSYVLLLLVFTLGAISLISLGLLVAARIASEELAGGILNVLSWPMMFLSGVWFSLEGANPLIQQLALLFPLTHIIDASRAIMIDGTGLAGISTQLLVLTLMSGIFLLLGAALFRWK</sequence>
<dbReference type="PRINTS" id="PR00164">
    <property type="entry name" value="ABC2TRNSPORT"/>
</dbReference>
<dbReference type="GO" id="GO:0140359">
    <property type="term" value="F:ABC-type transporter activity"/>
    <property type="evidence" value="ECO:0007669"/>
    <property type="project" value="InterPro"/>
</dbReference>
<evidence type="ECO:0000256" key="2">
    <source>
        <dbReference type="ARBA" id="ARBA00022692"/>
    </source>
</evidence>
<feature type="transmembrane region" description="Helical" evidence="5">
    <location>
        <begin position="235"/>
        <end position="258"/>
    </location>
</feature>